<evidence type="ECO:0000259" key="7">
    <source>
        <dbReference type="PROSITE" id="PS50237"/>
    </source>
</evidence>
<dbReference type="Gene3D" id="3.90.1750.10">
    <property type="entry name" value="Hect, E3 ligase catalytic domains"/>
    <property type="match status" value="1"/>
</dbReference>
<evidence type="ECO:0000313" key="8">
    <source>
        <dbReference type="EMBL" id="VUG16496.1"/>
    </source>
</evidence>
<feature type="active site" description="Glycyl thioester intermediate" evidence="5">
    <location>
        <position position="1096"/>
    </location>
</feature>
<feature type="region of interest" description="Disordered" evidence="6">
    <location>
        <begin position="1"/>
        <end position="23"/>
    </location>
</feature>
<dbReference type="Pfam" id="PF00632">
    <property type="entry name" value="HECT"/>
    <property type="match status" value="1"/>
</dbReference>
<dbReference type="InterPro" id="IPR035983">
    <property type="entry name" value="Hect_E3_ubiquitin_ligase"/>
</dbReference>
<dbReference type="PANTHER" id="PTHR45700">
    <property type="entry name" value="UBIQUITIN-PROTEIN LIGASE E3C"/>
    <property type="match status" value="1"/>
</dbReference>
<feature type="domain" description="HECT" evidence="7">
    <location>
        <begin position="742"/>
        <end position="1128"/>
    </location>
</feature>
<reference evidence="8 9" key="1">
    <citation type="submission" date="2019-07" db="EMBL/GenBank/DDBJ databases">
        <authorList>
            <person name="Friedrich A."/>
            <person name="Schacherer J."/>
        </authorList>
    </citation>
    <scope>NUCLEOTIDE SEQUENCE [LARGE SCALE GENOMIC DNA]</scope>
</reference>
<evidence type="ECO:0000256" key="2">
    <source>
        <dbReference type="ARBA" id="ARBA00012485"/>
    </source>
</evidence>
<keyword evidence="9" id="KW-1185">Reference proteome</keyword>
<dbReference type="Gene3D" id="3.30.2410.10">
    <property type="entry name" value="Hect, E3 ligase catalytic domain"/>
    <property type="match status" value="1"/>
</dbReference>
<keyword evidence="3" id="KW-0808">Transferase</keyword>
<dbReference type="GO" id="GO:0061630">
    <property type="term" value="F:ubiquitin protein ligase activity"/>
    <property type="evidence" value="ECO:0007669"/>
    <property type="project" value="UniProtKB-EC"/>
</dbReference>
<evidence type="ECO:0000256" key="1">
    <source>
        <dbReference type="ARBA" id="ARBA00000885"/>
    </source>
</evidence>
<dbReference type="Gene3D" id="3.30.2160.10">
    <property type="entry name" value="Hect, E3 ligase catalytic domain"/>
    <property type="match status" value="1"/>
</dbReference>
<dbReference type="EC" id="2.3.2.26" evidence="2"/>
<comment type="catalytic activity">
    <reaction evidence="1">
        <text>S-ubiquitinyl-[E2 ubiquitin-conjugating enzyme]-L-cysteine + [acceptor protein]-L-lysine = [E2 ubiquitin-conjugating enzyme]-L-cysteine + N(6)-ubiquitinyl-[acceptor protein]-L-lysine.</text>
        <dbReference type="EC" id="2.3.2.26"/>
    </reaction>
</comment>
<dbReference type="SMART" id="SM00119">
    <property type="entry name" value="HECTc"/>
    <property type="match status" value="1"/>
</dbReference>
<dbReference type="Proteomes" id="UP000478008">
    <property type="component" value="Unassembled WGS sequence"/>
</dbReference>
<protein>
    <recommendedName>
        <fullName evidence="2">HECT-type E3 ubiquitin transferase</fullName>
        <ecNumber evidence="2">2.3.2.26</ecNumber>
    </recommendedName>
</protein>
<dbReference type="SUPFAM" id="SSF56204">
    <property type="entry name" value="Hect, E3 ligase catalytic domain"/>
    <property type="match status" value="1"/>
</dbReference>
<gene>
    <name evidence="8" type="ORF">DEBR0S1_18140G</name>
</gene>
<dbReference type="InterPro" id="IPR000569">
    <property type="entry name" value="HECT_dom"/>
</dbReference>
<dbReference type="FunFam" id="3.30.2410.10:FF:000011">
    <property type="entry name" value="Putative Ubiquitin-protein ligase E3C"/>
    <property type="match status" value="1"/>
</dbReference>
<evidence type="ECO:0000256" key="6">
    <source>
        <dbReference type="SAM" id="MobiDB-lite"/>
    </source>
</evidence>
<name>A0A7D9CVL7_DEKBR</name>
<dbReference type="GO" id="GO:0000209">
    <property type="term" value="P:protein polyubiquitination"/>
    <property type="evidence" value="ECO:0007669"/>
    <property type="project" value="InterPro"/>
</dbReference>
<dbReference type="PROSITE" id="PS50237">
    <property type="entry name" value="HECT"/>
    <property type="match status" value="1"/>
</dbReference>
<dbReference type="GO" id="GO:0006511">
    <property type="term" value="P:ubiquitin-dependent protein catabolic process"/>
    <property type="evidence" value="ECO:0007669"/>
    <property type="project" value="TreeGrafter"/>
</dbReference>
<accession>A0A7D9CVL7</accession>
<keyword evidence="4 5" id="KW-0833">Ubl conjugation pathway</keyword>
<evidence type="ECO:0000256" key="3">
    <source>
        <dbReference type="ARBA" id="ARBA00022679"/>
    </source>
</evidence>
<evidence type="ECO:0000313" key="9">
    <source>
        <dbReference type="Proteomes" id="UP000478008"/>
    </source>
</evidence>
<evidence type="ECO:0000256" key="5">
    <source>
        <dbReference type="PROSITE-ProRule" id="PRU00104"/>
    </source>
</evidence>
<dbReference type="AlphaFoldDB" id="A0A7D9CVL7"/>
<dbReference type="PANTHER" id="PTHR45700:SF2">
    <property type="entry name" value="UBIQUITIN-PROTEIN LIGASE E3C"/>
    <property type="match status" value="1"/>
</dbReference>
<sequence length="1128" mass="124903">MSFNFTGKPKGRSINLGNRGLSGHDRKSFLQTVKRDREERAQKRRKISAATMIQAAVRAMEDLDSKRGQLGAQWAGRLEEFCFFYPYVVLRQDFGVSKHQLVVLGSQLGRGPPARTLQNVARALVDADMRLVAACGGKDPENAAEYVELVKMSIPAIRTAIAGIGAQRSGAEPDGTAAQVSRLLALLFDLFHVEKQLEQSTKDIIDWIFHFSTSSAYKPKHGLVSLLSKYRHLDVVDAMLAPGADALRLAQFLDALMQDFVEFGKSLDLALGARLVFLGNVCRLYQRMPQRTGTVIRMCDLEFFAALLPQCHRQGGALYFASQFAPQRTFVFADEDPEIPGQDSGQDRFFDDDIQNDNCRCVIAPCLEEGIAQLYTSGDAAHAALQYCAEAPALCTTFIYELLQLVAPQGTARGGANARLESALLYSLINGAGPSAPAVFLHRDSVAQEFWTNYSFESLSGAAEIAQYFCAMRNPALVPWWRGMYVALMMYSRMVSSMSNSAMVRLLREPAFSSLLFFSKDIAVKTVLYAHQYLQSAQGVRFDAQFEQVVMAALALLRLVYRRNLRVKMLPDQYWALGDFKAAGVLPLLGAIAQMHRIIDLHDEDDSARGGRMGAGNPTLQLLRGEPLFSASGCPALFRHIFMFDGERGDAGAIGATSATSVTGTTSAGGWRILPSSQYQALCVFSYIPYMVPFAQRAGVFHRLIAADRATFADDTAAARTRGTISRDNVLFDAFDQFYSMSGTAFKSPLAVQFVNSFGELEAGIDGGGLTKELLTSIVSTVFVPSGDNIAQNRGYRFFDTTTNHQLFPSADYFLQKQYMEQNLQQSVISGESVALMKRVYRFIGMVVGKCLYDNVLIDVSFAPFFLNLMMCCESCSAFTGAADTDRESFRNSYDDLQLFDPELYDNLEKLLRLAPGDVASLGLSFCVTEKFEYRGTEYTLSVNLDDGVGKGAEKPVTAENRLQYVLALAKYKLNTRIQEQTWAFMDGLCQVIDEYWLTLFSPYELQTLISGGDKGIDVEDLRKNVVYGGYTPSSNTVRFLFEVLDEFSAQEKAKFVKFVTSSSRQPLLGFKELTPKFGIRNAGSDLTRLPTASTCVNLLKLPDYNDKDLLKQKLLFSINAQAGFDLS</sequence>
<dbReference type="CDD" id="cd00078">
    <property type="entry name" value="HECTc"/>
    <property type="match status" value="1"/>
</dbReference>
<proteinExistence type="predicted"/>
<dbReference type="EMBL" id="CABFWN010000001">
    <property type="protein sequence ID" value="VUG16496.1"/>
    <property type="molecule type" value="Genomic_DNA"/>
</dbReference>
<dbReference type="InterPro" id="IPR044611">
    <property type="entry name" value="E3A/B/C-like"/>
</dbReference>
<organism evidence="8 9">
    <name type="scientific">Dekkera bruxellensis</name>
    <name type="common">Brettanomyces custersii</name>
    <dbReference type="NCBI Taxonomy" id="5007"/>
    <lineage>
        <taxon>Eukaryota</taxon>
        <taxon>Fungi</taxon>
        <taxon>Dikarya</taxon>
        <taxon>Ascomycota</taxon>
        <taxon>Saccharomycotina</taxon>
        <taxon>Pichiomycetes</taxon>
        <taxon>Pichiales</taxon>
        <taxon>Pichiaceae</taxon>
        <taxon>Brettanomyces</taxon>
    </lineage>
</organism>
<evidence type="ECO:0000256" key="4">
    <source>
        <dbReference type="ARBA" id="ARBA00022786"/>
    </source>
</evidence>